<proteinExistence type="predicted"/>
<protein>
    <submittedName>
        <fullName evidence="1">Uncharacterized protein</fullName>
    </submittedName>
</protein>
<dbReference type="AlphaFoldDB" id="A0AAQ3P4Q0"/>
<keyword evidence="2" id="KW-1185">Reference proteome</keyword>
<accession>A0AAQ3P4Q0</accession>
<name>A0AAQ3P4Q0_VIGMU</name>
<organism evidence="1 2">
    <name type="scientific">Vigna mungo</name>
    <name type="common">Black gram</name>
    <name type="synonym">Phaseolus mungo</name>
    <dbReference type="NCBI Taxonomy" id="3915"/>
    <lineage>
        <taxon>Eukaryota</taxon>
        <taxon>Viridiplantae</taxon>
        <taxon>Streptophyta</taxon>
        <taxon>Embryophyta</taxon>
        <taxon>Tracheophyta</taxon>
        <taxon>Spermatophyta</taxon>
        <taxon>Magnoliopsida</taxon>
        <taxon>eudicotyledons</taxon>
        <taxon>Gunneridae</taxon>
        <taxon>Pentapetalae</taxon>
        <taxon>rosids</taxon>
        <taxon>fabids</taxon>
        <taxon>Fabales</taxon>
        <taxon>Fabaceae</taxon>
        <taxon>Papilionoideae</taxon>
        <taxon>50 kb inversion clade</taxon>
        <taxon>NPAAA clade</taxon>
        <taxon>indigoferoid/millettioid clade</taxon>
        <taxon>Phaseoleae</taxon>
        <taxon>Vigna</taxon>
    </lineage>
</organism>
<evidence type="ECO:0000313" key="2">
    <source>
        <dbReference type="Proteomes" id="UP001374535"/>
    </source>
</evidence>
<reference evidence="1 2" key="1">
    <citation type="journal article" date="2023" name="Life. Sci Alliance">
        <title>Evolutionary insights into 3D genome organization and epigenetic landscape of Vigna mungo.</title>
        <authorList>
            <person name="Junaid A."/>
            <person name="Singh B."/>
            <person name="Bhatia S."/>
        </authorList>
    </citation>
    <scope>NUCLEOTIDE SEQUENCE [LARGE SCALE GENOMIC DNA]</scope>
    <source>
        <strain evidence="1">Urdbean</strain>
    </source>
</reference>
<sequence>MFSTWEASLPSPFTGEPPTQLITLHWATHPVPREALPSMFLTPSLAQLVGQSDPWFLSTTSLHFIFHSSHISLRVIRVPASKSYPSSLLPFTLSINICIHHNVCSMPHNNPIHT</sequence>
<gene>
    <name evidence="1" type="ORF">V8G54_008892</name>
</gene>
<dbReference type="Proteomes" id="UP001374535">
    <property type="component" value="Chromosome 2"/>
</dbReference>
<evidence type="ECO:0000313" key="1">
    <source>
        <dbReference type="EMBL" id="WVZ21570.1"/>
    </source>
</evidence>
<dbReference type="EMBL" id="CP144699">
    <property type="protein sequence ID" value="WVZ21570.1"/>
    <property type="molecule type" value="Genomic_DNA"/>
</dbReference>